<gene>
    <name evidence="1" type="ordered locus">EUBELI_00591</name>
</gene>
<reference evidence="1 2" key="1">
    <citation type="journal article" date="2009" name="Proc. Natl. Acad. Sci. U.S.A.">
        <title>Characterizing a model human gut microbiota composed of members of its two dominant bacterial phyla.</title>
        <authorList>
            <person name="Mahowald M.A."/>
            <person name="Rey F.E."/>
            <person name="Seedorf H."/>
            <person name="Turnbaugh P.J."/>
            <person name="Fulton R.S."/>
            <person name="Wollam A."/>
            <person name="Shah N."/>
            <person name="Wang C."/>
            <person name="Magrini V."/>
            <person name="Wilson R.K."/>
            <person name="Cantarel B.L."/>
            <person name="Coutinho P.M."/>
            <person name="Henrissat B."/>
            <person name="Crock L.W."/>
            <person name="Russell A."/>
            <person name="Verberkmoes N.C."/>
            <person name="Hettich R.L."/>
            <person name="Gordon J.I."/>
        </authorList>
    </citation>
    <scope>NUCLEOTIDE SEQUENCE [LARGE SCALE GENOMIC DNA]</scope>
    <source>
        <strain evidence="2">ATCC 27750 / DSM 3376 / VPI C15-48 / C15-B4</strain>
    </source>
</reference>
<evidence type="ECO:0000313" key="1">
    <source>
        <dbReference type="EMBL" id="ACR71604.1"/>
    </source>
</evidence>
<keyword evidence="2" id="KW-1185">Reference proteome</keyword>
<dbReference type="AlphaFoldDB" id="C4Z4C0"/>
<accession>C4Z4C0</accession>
<protein>
    <submittedName>
        <fullName evidence="1">Uncharacterized protein</fullName>
    </submittedName>
</protein>
<proteinExistence type="predicted"/>
<evidence type="ECO:0000313" key="2">
    <source>
        <dbReference type="Proteomes" id="UP000001476"/>
    </source>
</evidence>
<organism evidence="1 2">
    <name type="scientific">Lachnospira eligens (strain ATCC 27750 / DSM 3376 / VPI C15-48 / C15-B4)</name>
    <name type="common">Eubacterium eligens</name>
    <dbReference type="NCBI Taxonomy" id="515620"/>
    <lineage>
        <taxon>Bacteria</taxon>
        <taxon>Bacillati</taxon>
        <taxon>Bacillota</taxon>
        <taxon>Clostridia</taxon>
        <taxon>Lachnospirales</taxon>
        <taxon>Lachnospiraceae</taxon>
        <taxon>Lachnospira</taxon>
    </lineage>
</organism>
<dbReference type="HOGENOM" id="CLU_3309896_0_0_9"/>
<dbReference type="Proteomes" id="UP000001476">
    <property type="component" value="Chromosome"/>
</dbReference>
<name>C4Z4C0_LACE2</name>
<dbReference type="EMBL" id="CP001104">
    <property type="protein sequence ID" value="ACR71604.1"/>
    <property type="molecule type" value="Genomic_DNA"/>
</dbReference>
<sequence>MVINHVGDVAFIIHYDFLSIHKKFPAYMLILQLFLFNLI</sequence>
<dbReference type="KEGG" id="eel:EUBELI_00591"/>